<dbReference type="CDD" id="cd05300">
    <property type="entry name" value="2-Hacid_dh_1"/>
    <property type="match status" value="1"/>
</dbReference>
<gene>
    <name evidence="4" type="primary">ddh</name>
    <name evidence="4" type="ORF">ACFFOL_17990</name>
</gene>
<keyword evidence="1 4" id="KW-0560">Oxidoreductase</keyword>
<dbReference type="AlphaFoldDB" id="A0ABD5MUL1"/>
<sequence>MRLDTLGIDPSVSTLFPPEVLRDALSDLPVETVVLDEARSATDSLDGVVTFAYDERFLDTGWIHSVQAGVDRFPRDRLSEANVVLTNSTGIHGDAIGETVAGYVLAFARRLHDHVSNQRRANWSQPEWNEAWTVAGERACVVGLGSLGRGIVDRLTGLGLDVDGVRRTPTPEPGVDRVYTPSELETAVSDARFVVAAVPLTDETSGIIDRAVISAMREDAYLINVARGEVVEQESLVAAIESGDIAGAALDVFETEPLPESSPLWDMNEVIVSPHCGAFTHEYVDHVASIVRESVRRVRAGETPVNTVP</sequence>
<name>A0ABD5MUL1_9EURY</name>
<dbReference type="EC" id="1.1.1.-" evidence="4"/>
<dbReference type="SUPFAM" id="SSF52283">
    <property type="entry name" value="Formate/glycerate dehydrogenase catalytic domain-like"/>
    <property type="match status" value="1"/>
</dbReference>
<dbReference type="InterPro" id="IPR036291">
    <property type="entry name" value="NAD(P)-bd_dom_sf"/>
</dbReference>
<proteinExistence type="predicted"/>
<protein>
    <submittedName>
        <fullName evidence="4">D-2-hydroxyacid dehydrogenase</fullName>
        <ecNumber evidence="4">1.1.1.-</ecNumber>
    </submittedName>
</protein>
<evidence type="ECO:0000256" key="1">
    <source>
        <dbReference type="ARBA" id="ARBA00023002"/>
    </source>
</evidence>
<dbReference type="InterPro" id="IPR054891">
    <property type="entry name" value="Dhydh_Halo"/>
</dbReference>
<dbReference type="PANTHER" id="PTHR43333:SF1">
    <property type="entry name" value="D-ISOMER SPECIFIC 2-HYDROXYACID DEHYDROGENASE NAD-BINDING DOMAIN-CONTAINING PROTEIN"/>
    <property type="match status" value="1"/>
</dbReference>
<dbReference type="NCBIfam" id="NF041369">
    <property type="entry name" value="Dhydh_Halo"/>
    <property type="match status" value="1"/>
</dbReference>
<keyword evidence="2" id="KW-0520">NAD</keyword>
<accession>A0ABD5MUL1</accession>
<dbReference type="PANTHER" id="PTHR43333">
    <property type="entry name" value="2-HACID_DH_C DOMAIN-CONTAINING PROTEIN"/>
    <property type="match status" value="1"/>
</dbReference>
<dbReference type="GO" id="GO:0016491">
    <property type="term" value="F:oxidoreductase activity"/>
    <property type="evidence" value="ECO:0007669"/>
    <property type="project" value="UniProtKB-KW"/>
</dbReference>
<dbReference type="SUPFAM" id="SSF51735">
    <property type="entry name" value="NAD(P)-binding Rossmann-fold domains"/>
    <property type="match status" value="1"/>
</dbReference>
<dbReference type="InterPro" id="IPR006140">
    <property type="entry name" value="D-isomer_DH_NAD-bd"/>
</dbReference>
<dbReference type="RefSeq" id="WP_225935261.1">
    <property type="nucleotide sequence ID" value="NZ_CP082288.1"/>
</dbReference>
<dbReference type="EMBL" id="JBHMAJ010000011">
    <property type="protein sequence ID" value="MFB9826064.1"/>
    <property type="molecule type" value="Genomic_DNA"/>
</dbReference>
<reference evidence="4" key="1">
    <citation type="submission" date="2024-09" db="EMBL/GenBank/DDBJ databases">
        <authorList>
            <person name="Sun Q."/>
        </authorList>
    </citation>
    <scope>NUCLEOTIDE SEQUENCE [LARGE SCALE GENOMIC DNA]</scope>
    <source>
        <strain evidence="4">JCM 31273</strain>
    </source>
</reference>
<evidence type="ECO:0000259" key="3">
    <source>
        <dbReference type="Pfam" id="PF02826"/>
    </source>
</evidence>
<evidence type="ECO:0000313" key="5">
    <source>
        <dbReference type="Proteomes" id="UP001589595"/>
    </source>
</evidence>
<dbReference type="Proteomes" id="UP001589595">
    <property type="component" value="Unassembled WGS sequence"/>
</dbReference>
<feature type="domain" description="D-isomer specific 2-hydroxyacid dehydrogenase NAD-binding" evidence="3">
    <location>
        <begin position="102"/>
        <end position="277"/>
    </location>
</feature>
<keyword evidence="5" id="KW-1185">Reference proteome</keyword>
<evidence type="ECO:0000313" key="4">
    <source>
        <dbReference type="EMBL" id="MFB9826064.1"/>
    </source>
</evidence>
<dbReference type="PROSITE" id="PS00671">
    <property type="entry name" value="D_2_HYDROXYACID_DH_3"/>
    <property type="match status" value="1"/>
</dbReference>
<dbReference type="Gene3D" id="3.40.50.720">
    <property type="entry name" value="NAD(P)-binding Rossmann-like Domain"/>
    <property type="match status" value="2"/>
</dbReference>
<dbReference type="Pfam" id="PF02826">
    <property type="entry name" value="2-Hacid_dh_C"/>
    <property type="match status" value="1"/>
</dbReference>
<comment type="caution">
    <text evidence="4">The sequence shown here is derived from an EMBL/GenBank/DDBJ whole genome shotgun (WGS) entry which is preliminary data.</text>
</comment>
<evidence type="ECO:0000256" key="2">
    <source>
        <dbReference type="ARBA" id="ARBA00023027"/>
    </source>
</evidence>
<dbReference type="InterPro" id="IPR029753">
    <property type="entry name" value="D-isomer_DH_CS"/>
</dbReference>
<organism evidence="4 5">
    <name type="scientific">Halobaculum roseum</name>
    <dbReference type="NCBI Taxonomy" id="2175149"/>
    <lineage>
        <taxon>Archaea</taxon>
        <taxon>Methanobacteriati</taxon>
        <taxon>Methanobacteriota</taxon>
        <taxon>Stenosarchaea group</taxon>
        <taxon>Halobacteria</taxon>
        <taxon>Halobacteriales</taxon>
        <taxon>Haloferacaceae</taxon>
        <taxon>Halobaculum</taxon>
    </lineage>
</organism>
<dbReference type="GeneID" id="67212802"/>